<evidence type="ECO:0000256" key="6">
    <source>
        <dbReference type="SAM" id="Phobius"/>
    </source>
</evidence>
<evidence type="ECO:0000256" key="5">
    <source>
        <dbReference type="ARBA" id="ARBA00023136"/>
    </source>
</evidence>
<reference evidence="7" key="1">
    <citation type="journal article" date="2014" name="Int. J. Syst. Evol. Microbiol.">
        <title>Complete genome of a new Firmicutes species belonging to the dominant human colonic microbiota ('Ruminococcus bicirculans') reveals two chromosomes and a selective capacity to utilize plant glucans.</title>
        <authorList>
            <consortium name="NISC Comparative Sequencing Program"/>
            <person name="Wegmann U."/>
            <person name="Louis P."/>
            <person name="Goesmann A."/>
            <person name="Henrissat B."/>
            <person name="Duncan S.H."/>
            <person name="Flint H.J."/>
        </authorList>
    </citation>
    <scope>NUCLEOTIDE SEQUENCE</scope>
    <source>
        <strain evidence="7">VKM B-1499</strain>
    </source>
</reference>
<keyword evidence="5 6" id="KW-0472">Membrane</keyword>
<name>A0ABQ5T6W2_9CAUL</name>
<evidence type="ECO:0000256" key="1">
    <source>
        <dbReference type="ARBA" id="ARBA00004141"/>
    </source>
</evidence>
<comment type="caution">
    <text evidence="7">The sequence shown here is derived from an EMBL/GenBank/DDBJ whole genome shotgun (WGS) entry which is preliminary data.</text>
</comment>
<keyword evidence="8" id="KW-1185">Reference proteome</keyword>
<evidence type="ECO:0000256" key="3">
    <source>
        <dbReference type="ARBA" id="ARBA00022692"/>
    </source>
</evidence>
<keyword evidence="3 6" id="KW-0812">Transmembrane</keyword>
<evidence type="ECO:0000256" key="2">
    <source>
        <dbReference type="ARBA" id="ARBA00007524"/>
    </source>
</evidence>
<evidence type="ECO:0000256" key="4">
    <source>
        <dbReference type="ARBA" id="ARBA00022989"/>
    </source>
</evidence>
<sequence length="196" mass="20682">MIPAGKLEWTMTDIDDAIDDVRDAAVDLLNSEGRSAGHVAMGVALTVGFALLATGIASGALTPKRKLKHVRNKDLPITEKPHGAFSLILPAVFSATTLSAVRVWNAPPQRERTTAMGLWVAAQTVNAIWLGLRPSSMWKQVAAAMSSAGLAAAFAHEARKLDEGAGKMAAPTGGGVRLGNFLHRKVDQASGERTLH</sequence>
<comment type="similarity">
    <text evidence="2">Belongs to the TspO/BZRP family.</text>
</comment>
<evidence type="ECO:0000313" key="8">
    <source>
        <dbReference type="Proteomes" id="UP001143509"/>
    </source>
</evidence>
<protein>
    <submittedName>
        <fullName evidence="7">Tryptophan-rich sensory protein</fullName>
    </submittedName>
</protein>
<proteinExistence type="inferred from homology"/>
<reference evidence="7" key="2">
    <citation type="submission" date="2023-01" db="EMBL/GenBank/DDBJ databases">
        <authorList>
            <person name="Sun Q."/>
            <person name="Evtushenko L."/>
        </authorList>
    </citation>
    <scope>NUCLEOTIDE SEQUENCE</scope>
    <source>
        <strain evidence="7">VKM B-1499</strain>
    </source>
</reference>
<dbReference type="Proteomes" id="UP001143509">
    <property type="component" value="Unassembled WGS sequence"/>
</dbReference>
<feature type="transmembrane region" description="Helical" evidence="6">
    <location>
        <begin position="39"/>
        <end position="62"/>
    </location>
</feature>
<feature type="transmembrane region" description="Helical" evidence="6">
    <location>
        <begin position="116"/>
        <end position="132"/>
    </location>
</feature>
<dbReference type="InterPro" id="IPR038330">
    <property type="entry name" value="TspO/MBR-related_sf"/>
</dbReference>
<keyword evidence="4 6" id="KW-1133">Transmembrane helix</keyword>
<dbReference type="InterPro" id="IPR004307">
    <property type="entry name" value="TspO_MBR"/>
</dbReference>
<dbReference type="Gene3D" id="1.20.1260.100">
    <property type="entry name" value="TspO/MBR protein"/>
    <property type="match status" value="1"/>
</dbReference>
<evidence type="ECO:0000313" key="7">
    <source>
        <dbReference type="EMBL" id="GLK48514.1"/>
    </source>
</evidence>
<gene>
    <name evidence="7" type="ORF">GCM10017620_14870</name>
</gene>
<dbReference type="Pfam" id="PF03073">
    <property type="entry name" value="TspO_MBR"/>
    <property type="match status" value="1"/>
</dbReference>
<comment type="subcellular location">
    <subcellularLocation>
        <location evidence="1">Membrane</location>
        <topology evidence="1">Multi-pass membrane protein</topology>
    </subcellularLocation>
</comment>
<accession>A0ABQ5T6W2</accession>
<dbReference type="EMBL" id="BSFD01000003">
    <property type="protein sequence ID" value="GLK48514.1"/>
    <property type="molecule type" value="Genomic_DNA"/>
</dbReference>
<feature type="transmembrane region" description="Helical" evidence="6">
    <location>
        <begin position="83"/>
        <end position="104"/>
    </location>
</feature>
<organism evidence="7 8">
    <name type="scientific">Brevundimonas intermedia</name>
    <dbReference type="NCBI Taxonomy" id="74315"/>
    <lineage>
        <taxon>Bacteria</taxon>
        <taxon>Pseudomonadati</taxon>
        <taxon>Pseudomonadota</taxon>
        <taxon>Alphaproteobacteria</taxon>
        <taxon>Caulobacterales</taxon>
        <taxon>Caulobacteraceae</taxon>
        <taxon>Brevundimonas</taxon>
    </lineage>
</organism>